<keyword evidence="4 6" id="KW-1133">Transmembrane helix</keyword>
<evidence type="ECO:0000256" key="3">
    <source>
        <dbReference type="ARBA" id="ARBA00022692"/>
    </source>
</evidence>
<accession>A0A5B8Z6U4</accession>
<dbReference type="SUPFAM" id="SSF103473">
    <property type="entry name" value="MFS general substrate transporter"/>
    <property type="match status" value="1"/>
</dbReference>
<keyword evidence="5 6" id="KW-0472">Membrane</keyword>
<feature type="domain" description="Major facilitator superfamily (MFS) profile" evidence="7">
    <location>
        <begin position="1"/>
        <end position="200"/>
    </location>
</feature>
<dbReference type="GO" id="GO:0022857">
    <property type="term" value="F:transmembrane transporter activity"/>
    <property type="evidence" value="ECO:0007669"/>
    <property type="project" value="InterPro"/>
</dbReference>
<keyword evidence="3 6" id="KW-0812">Transmembrane</keyword>
<feature type="transmembrane region" description="Helical" evidence="6">
    <location>
        <begin position="379"/>
        <end position="397"/>
    </location>
</feature>
<feature type="transmembrane region" description="Helical" evidence="6">
    <location>
        <begin position="284"/>
        <end position="303"/>
    </location>
</feature>
<feature type="transmembrane region" description="Helical" evidence="6">
    <location>
        <begin position="141"/>
        <end position="165"/>
    </location>
</feature>
<dbReference type="PANTHER" id="PTHR23526">
    <property type="entry name" value="INTEGRAL MEMBRANE TRANSPORT PROTEIN-RELATED"/>
    <property type="match status" value="1"/>
</dbReference>
<keyword evidence="9" id="KW-1185">Reference proteome</keyword>
<evidence type="ECO:0000313" key="8">
    <source>
        <dbReference type="EMBL" id="QED48647.1"/>
    </source>
</evidence>
<evidence type="ECO:0000256" key="5">
    <source>
        <dbReference type="ARBA" id="ARBA00023136"/>
    </source>
</evidence>
<feature type="transmembrane region" description="Helical" evidence="6">
    <location>
        <begin position="20"/>
        <end position="42"/>
    </location>
</feature>
<dbReference type="PROSITE" id="PS50850">
    <property type="entry name" value="MFS"/>
    <property type="match status" value="1"/>
</dbReference>
<feature type="transmembrane region" description="Helical" evidence="6">
    <location>
        <begin position="107"/>
        <end position="129"/>
    </location>
</feature>
<dbReference type="InterPro" id="IPR036259">
    <property type="entry name" value="MFS_trans_sf"/>
</dbReference>
<protein>
    <submittedName>
        <fullName evidence="8">MFS transporter</fullName>
    </submittedName>
</protein>
<reference evidence="9" key="1">
    <citation type="submission" date="2019-08" db="EMBL/GenBank/DDBJ databases">
        <authorList>
            <person name="Zheng X."/>
        </authorList>
    </citation>
    <scope>NUCLEOTIDE SEQUENCE [LARGE SCALE GENOMIC DNA]</scope>
    <source>
        <strain evidence="9">FJAT-25496</strain>
    </source>
</reference>
<dbReference type="STRING" id="1742359.GCA_001439625_02383"/>
<sequence>MSKVKKLIGDVEITKDLGLLLIIGGLYSLSVALSNTFVNIYLWKQSGDFKDLGLYNLTVVIIQPLTFILAGRWAKKVDRVIVLRIGVIFLAAFYLAVLIIGTNASKFLLLLGALLGVGYGFYWLAFNVLTFEITEPENRDFFNGFLGILTSIGGMIGPIAAGFIISKLEKFTGYTIIFGISLGLFSLAVFFSFFIKRRPAKGKYWFKRIFSERKNNMNWRLITNAHFFQGLREGTFAFVISVFVFISTGSELALGAYGLVNSGVSFIAYYVVSRLLKKKYRKKAILIGGIILFAAIFLIIFEVSYSKLLIYGATIAIAYPLLLVPYISMTYDVIGTGWQAAEMRIEYIVVREIFVNSGRVFSVLCFLVVITFFNEQKGIPILLLFLGAGHSIIYFFIRKIHFQST</sequence>
<feature type="transmembrane region" description="Helical" evidence="6">
    <location>
        <begin position="171"/>
        <end position="195"/>
    </location>
</feature>
<dbReference type="RefSeq" id="WP_057771577.1">
    <property type="nucleotide sequence ID" value="NZ_CP042593.1"/>
</dbReference>
<dbReference type="KEGG" id="bda:FSZ17_16095"/>
<dbReference type="Gene3D" id="1.20.1250.20">
    <property type="entry name" value="MFS general substrate transporter like domains"/>
    <property type="match status" value="1"/>
</dbReference>
<dbReference type="PANTHER" id="PTHR23526:SF2">
    <property type="entry name" value="MAJOR FACILITATOR SUPERFAMILY (MFS) PROFILE DOMAIN-CONTAINING PROTEIN"/>
    <property type="match status" value="1"/>
</dbReference>
<evidence type="ECO:0000256" key="1">
    <source>
        <dbReference type="ARBA" id="ARBA00004651"/>
    </source>
</evidence>
<dbReference type="EMBL" id="CP042593">
    <property type="protein sequence ID" value="QED48647.1"/>
    <property type="molecule type" value="Genomic_DNA"/>
</dbReference>
<organism evidence="8 9">
    <name type="scientific">Cytobacillus dafuensis</name>
    <name type="common">Bacillus dafuensis</name>
    <dbReference type="NCBI Taxonomy" id="1742359"/>
    <lineage>
        <taxon>Bacteria</taxon>
        <taxon>Bacillati</taxon>
        <taxon>Bacillota</taxon>
        <taxon>Bacilli</taxon>
        <taxon>Bacillales</taxon>
        <taxon>Bacillaceae</taxon>
        <taxon>Cytobacillus</taxon>
    </lineage>
</organism>
<dbReference type="InterPro" id="IPR052528">
    <property type="entry name" value="Sugar_transport-like"/>
</dbReference>
<feature type="transmembrane region" description="Helical" evidence="6">
    <location>
        <begin position="252"/>
        <end position="272"/>
    </location>
</feature>
<dbReference type="Proteomes" id="UP000321555">
    <property type="component" value="Chromosome"/>
</dbReference>
<dbReference type="GO" id="GO:0005886">
    <property type="term" value="C:plasma membrane"/>
    <property type="evidence" value="ECO:0007669"/>
    <property type="project" value="UniProtKB-SubCell"/>
</dbReference>
<dbReference type="InterPro" id="IPR011701">
    <property type="entry name" value="MFS"/>
</dbReference>
<evidence type="ECO:0000256" key="2">
    <source>
        <dbReference type="ARBA" id="ARBA00022448"/>
    </source>
</evidence>
<proteinExistence type="predicted"/>
<dbReference type="InterPro" id="IPR005829">
    <property type="entry name" value="Sugar_transporter_CS"/>
</dbReference>
<dbReference type="OrthoDB" id="2086294at2"/>
<evidence type="ECO:0000256" key="6">
    <source>
        <dbReference type="SAM" id="Phobius"/>
    </source>
</evidence>
<feature type="transmembrane region" description="Helical" evidence="6">
    <location>
        <begin position="54"/>
        <end position="74"/>
    </location>
</feature>
<name>A0A5B8Z6U4_CYTDA</name>
<feature type="transmembrane region" description="Helical" evidence="6">
    <location>
        <begin position="348"/>
        <end position="373"/>
    </location>
</feature>
<feature type="transmembrane region" description="Helical" evidence="6">
    <location>
        <begin position="309"/>
        <end position="327"/>
    </location>
</feature>
<feature type="transmembrane region" description="Helical" evidence="6">
    <location>
        <begin position="81"/>
        <end position="101"/>
    </location>
</feature>
<evidence type="ECO:0000259" key="7">
    <source>
        <dbReference type="PROSITE" id="PS50850"/>
    </source>
</evidence>
<comment type="subcellular location">
    <subcellularLocation>
        <location evidence="1">Cell membrane</location>
        <topology evidence="1">Multi-pass membrane protein</topology>
    </subcellularLocation>
</comment>
<dbReference type="PROSITE" id="PS00217">
    <property type="entry name" value="SUGAR_TRANSPORT_2"/>
    <property type="match status" value="1"/>
</dbReference>
<dbReference type="Pfam" id="PF07690">
    <property type="entry name" value="MFS_1"/>
    <property type="match status" value="1"/>
</dbReference>
<dbReference type="AlphaFoldDB" id="A0A5B8Z6U4"/>
<evidence type="ECO:0000256" key="4">
    <source>
        <dbReference type="ARBA" id="ARBA00022989"/>
    </source>
</evidence>
<evidence type="ECO:0000313" key="9">
    <source>
        <dbReference type="Proteomes" id="UP000321555"/>
    </source>
</evidence>
<dbReference type="InterPro" id="IPR020846">
    <property type="entry name" value="MFS_dom"/>
</dbReference>
<feature type="transmembrane region" description="Helical" evidence="6">
    <location>
        <begin position="221"/>
        <end position="246"/>
    </location>
</feature>
<keyword evidence="2" id="KW-0813">Transport</keyword>
<gene>
    <name evidence="8" type="ORF">FSZ17_16095</name>
</gene>